<dbReference type="PROSITE" id="PS51724">
    <property type="entry name" value="SPOR"/>
    <property type="match status" value="1"/>
</dbReference>
<evidence type="ECO:0000313" key="5">
    <source>
        <dbReference type="Proteomes" id="UP000245523"/>
    </source>
</evidence>
<dbReference type="RefSeq" id="WP_106198588.1">
    <property type="nucleotide sequence ID" value="NZ_QGHD01000037.1"/>
</dbReference>
<feature type="compositionally biased region" description="Low complexity" evidence="1">
    <location>
        <begin position="239"/>
        <end position="256"/>
    </location>
</feature>
<name>A0ABX5LM13_9BACT</name>
<keyword evidence="2" id="KW-0732">Signal</keyword>
<evidence type="ECO:0000256" key="2">
    <source>
        <dbReference type="SAM" id="SignalP"/>
    </source>
</evidence>
<dbReference type="Pfam" id="PF05036">
    <property type="entry name" value="SPOR"/>
    <property type="match status" value="1"/>
</dbReference>
<feature type="compositionally biased region" description="Low complexity" evidence="1">
    <location>
        <begin position="181"/>
        <end position="231"/>
    </location>
</feature>
<accession>A0ABX5LM13</accession>
<dbReference type="EMBL" id="QGHD01000037">
    <property type="protein sequence ID" value="PWK92247.1"/>
    <property type="molecule type" value="Genomic_DNA"/>
</dbReference>
<feature type="chain" id="PRO_5045540439" evidence="2">
    <location>
        <begin position="22"/>
        <end position="276"/>
    </location>
</feature>
<feature type="signal peptide" evidence="2">
    <location>
        <begin position="1"/>
        <end position="21"/>
    </location>
</feature>
<comment type="caution">
    <text evidence="4">The sequence shown here is derived from an EMBL/GenBank/DDBJ whole genome shotgun (WGS) entry which is preliminary data.</text>
</comment>
<feature type="domain" description="SPOR" evidence="3">
    <location>
        <begin position="83"/>
        <end position="165"/>
    </location>
</feature>
<gene>
    <name evidence="4" type="ORF">B0H50_13715</name>
</gene>
<sequence>MTQFSKVSAFALSAIAGLMIAGCNEEDEIVPEIKPAKKVEAPAAAPDTAAKQEMPQLQSIESLSATSSADKGTFTLSGDVVQPGTEGAVVIQVSIQPSKSAAKAILKKLEEKGIKGYLAQVENPGELEGSYYRVRIGYFKKIEDAKSYGKSALEPLGFAWWIDNKANDTVGSAASGEATESYSNSDSYNNSGSFTSSTPAAESPAAEAPVEEVAPAQEPAPVEEPAAEAAPAPAPEAEPAPAEVPTEQPAAEAPAPAQEPAPAPAPAAQEVYDDWE</sequence>
<dbReference type="SUPFAM" id="SSF110997">
    <property type="entry name" value="Sporulation related repeat"/>
    <property type="match status" value="1"/>
</dbReference>
<reference evidence="4 5" key="1">
    <citation type="submission" date="2018-05" db="EMBL/GenBank/DDBJ databases">
        <title>Animal gut microbial communities from fecal samples from Wisconsin, USA.</title>
        <authorList>
            <person name="Neumann A."/>
        </authorList>
    </citation>
    <scope>NUCLEOTIDE SEQUENCE [LARGE SCALE GENOMIC DNA]</scope>
    <source>
        <strain evidence="4 5">UWS4</strain>
    </source>
</reference>
<evidence type="ECO:0000313" key="4">
    <source>
        <dbReference type="EMBL" id="PWK92247.1"/>
    </source>
</evidence>
<dbReference type="Gene3D" id="3.30.70.1070">
    <property type="entry name" value="Sporulation related repeat"/>
    <property type="match status" value="1"/>
</dbReference>
<feature type="region of interest" description="Disordered" evidence="1">
    <location>
        <begin position="176"/>
        <end position="276"/>
    </location>
</feature>
<dbReference type="InterPro" id="IPR007730">
    <property type="entry name" value="SPOR-like_dom"/>
</dbReference>
<dbReference type="InterPro" id="IPR036680">
    <property type="entry name" value="SPOR-like_sf"/>
</dbReference>
<dbReference type="PROSITE" id="PS51257">
    <property type="entry name" value="PROKAR_LIPOPROTEIN"/>
    <property type="match status" value="1"/>
</dbReference>
<evidence type="ECO:0000259" key="3">
    <source>
        <dbReference type="PROSITE" id="PS51724"/>
    </source>
</evidence>
<evidence type="ECO:0000256" key="1">
    <source>
        <dbReference type="SAM" id="MobiDB-lite"/>
    </source>
</evidence>
<keyword evidence="5" id="KW-1185">Reference proteome</keyword>
<dbReference type="Proteomes" id="UP000245523">
    <property type="component" value="Unassembled WGS sequence"/>
</dbReference>
<proteinExistence type="predicted"/>
<protein>
    <submittedName>
        <fullName evidence="4">Sporulation related protein</fullName>
    </submittedName>
</protein>
<organism evidence="4 5">
    <name type="scientific">Hallerella porci</name>
    <dbReference type="NCBI Taxonomy" id="1945871"/>
    <lineage>
        <taxon>Bacteria</taxon>
        <taxon>Pseudomonadati</taxon>
        <taxon>Fibrobacterota</taxon>
        <taxon>Fibrobacteria</taxon>
        <taxon>Fibrobacterales</taxon>
        <taxon>Fibrobacteraceae</taxon>
        <taxon>Hallerella</taxon>
    </lineage>
</organism>